<gene>
    <name evidence="9" type="primary">LOC107921674</name>
</gene>
<dbReference type="GO" id="GO:0003676">
    <property type="term" value="F:nucleic acid binding"/>
    <property type="evidence" value="ECO:0007669"/>
    <property type="project" value="InterPro"/>
</dbReference>
<keyword evidence="6" id="KW-0695">RNA-directed DNA polymerase</keyword>
<evidence type="ECO:0000313" key="8">
    <source>
        <dbReference type="Proteomes" id="UP000818029"/>
    </source>
</evidence>
<protein>
    <recommendedName>
        <fullName evidence="7">Integrase catalytic domain-containing protein</fullName>
    </recommendedName>
</protein>
<dbReference type="PROSITE" id="PS50994">
    <property type="entry name" value="INTEGRASE"/>
    <property type="match status" value="1"/>
</dbReference>
<dbReference type="InterPro" id="IPR036397">
    <property type="entry name" value="RNaseH_sf"/>
</dbReference>
<keyword evidence="4" id="KW-0255">Endonuclease</keyword>
<evidence type="ECO:0000259" key="7">
    <source>
        <dbReference type="PROSITE" id="PS50994"/>
    </source>
</evidence>
<dbReference type="GO" id="GO:0003964">
    <property type="term" value="F:RNA-directed DNA polymerase activity"/>
    <property type="evidence" value="ECO:0007669"/>
    <property type="project" value="UniProtKB-KW"/>
</dbReference>
<dbReference type="InterPro" id="IPR050951">
    <property type="entry name" value="Retrovirus_Pol_polyprotein"/>
</dbReference>
<evidence type="ECO:0000256" key="3">
    <source>
        <dbReference type="ARBA" id="ARBA00022722"/>
    </source>
</evidence>
<dbReference type="GO" id="GO:0015074">
    <property type="term" value="P:DNA integration"/>
    <property type="evidence" value="ECO:0007669"/>
    <property type="project" value="InterPro"/>
</dbReference>
<dbReference type="PANTHER" id="PTHR37984:SF15">
    <property type="entry name" value="INTEGRASE CATALYTIC DOMAIN-CONTAINING PROTEIN"/>
    <property type="match status" value="1"/>
</dbReference>
<dbReference type="PaxDb" id="3635-A0A1U8L1S7"/>
<dbReference type="Pfam" id="PF17917">
    <property type="entry name" value="RT_RNaseH"/>
    <property type="match status" value="1"/>
</dbReference>
<evidence type="ECO:0000256" key="5">
    <source>
        <dbReference type="ARBA" id="ARBA00022801"/>
    </source>
</evidence>
<name>A0A1U8L1S7_GOSHI</name>
<evidence type="ECO:0000256" key="2">
    <source>
        <dbReference type="ARBA" id="ARBA00022695"/>
    </source>
</evidence>
<feature type="domain" description="Integrase catalytic" evidence="7">
    <location>
        <begin position="252"/>
        <end position="341"/>
    </location>
</feature>
<dbReference type="KEGG" id="ghi:107921674"/>
<evidence type="ECO:0000256" key="1">
    <source>
        <dbReference type="ARBA" id="ARBA00022679"/>
    </source>
</evidence>
<evidence type="ECO:0000313" key="9">
    <source>
        <dbReference type="RefSeq" id="XP_016706989.1"/>
    </source>
</evidence>
<reference evidence="8" key="1">
    <citation type="journal article" date="2020" name="Nat. Genet.">
        <title>Genomic diversifications of five Gossypium allopolyploid species and their impact on cotton improvement.</title>
        <authorList>
            <person name="Chen Z.J."/>
            <person name="Sreedasyam A."/>
            <person name="Ando A."/>
            <person name="Song Q."/>
            <person name="De Santiago L.M."/>
            <person name="Hulse-Kemp A.M."/>
            <person name="Ding M."/>
            <person name="Ye W."/>
            <person name="Kirkbride R.C."/>
            <person name="Jenkins J."/>
            <person name="Plott C."/>
            <person name="Lovell J."/>
            <person name="Lin Y.M."/>
            <person name="Vaughn R."/>
            <person name="Liu B."/>
            <person name="Simpson S."/>
            <person name="Scheffler B.E."/>
            <person name="Wen L."/>
            <person name="Saski C.A."/>
            <person name="Grover C.E."/>
            <person name="Hu G."/>
            <person name="Conover J.L."/>
            <person name="Carlson J.W."/>
            <person name="Shu S."/>
            <person name="Boston L.B."/>
            <person name="Williams M."/>
            <person name="Peterson D.G."/>
            <person name="McGee K."/>
            <person name="Jones D.C."/>
            <person name="Wendel J.F."/>
            <person name="Stelly D.M."/>
            <person name="Grimwood J."/>
            <person name="Schmutz J."/>
        </authorList>
    </citation>
    <scope>NUCLEOTIDE SEQUENCE [LARGE SCALE GENOMIC DNA]</scope>
    <source>
        <strain evidence="8">cv. TM-1</strain>
    </source>
</reference>
<keyword evidence="1" id="KW-0808">Transferase</keyword>
<sequence>MSKLGIPIETIDLMELSFYGFDVILGMDWLTEYQGKVEFDTKQISLRNSDGIKIIVNGERPRFLSNVVSVMKAEKMMGKGCEAYLAYVMNLVRKETRVEDIHTFNDFPDVFLEEWSGLLLECEGEFGIQLYPGATLVSILPYRMSQKELKELKILLQELLDRGFIQPSIWRHYLYGEKCANYTNHKSIKYHLNTKKKLNLRQKRWIELLKDYDCVIEYHPGKANVVANALSRKSITKMQAMFAYLSLTSGGGLLQPIVILEWKWERITMDFVSGLPLTLTKKDYVWVIVDQFSNSAHFLAMRTNYSLQNLAELYLVQIVRLHGVPVSIISDGGPHFTSRLVCKRLWGRILVLVWLTTPKLIVIQRG</sequence>
<dbReference type="InterPro" id="IPR012337">
    <property type="entry name" value="RNaseH-like_sf"/>
</dbReference>
<dbReference type="PANTHER" id="PTHR37984">
    <property type="entry name" value="PROTEIN CBG26694"/>
    <property type="match status" value="1"/>
</dbReference>
<dbReference type="GO" id="GO:0004519">
    <property type="term" value="F:endonuclease activity"/>
    <property type="evidence" value="ECO:0007669"/>
    <property type="project" value="UniProtKB-KW"/>
</dbReference>
<dbReference type="InterPro" id="IPR043502">
    <property type="entry name" value="DNA/RNA_pol_sf"/>
</dbReference>
<dbReference type="InterPro" id="IPR001584">
    <property type="entry name" value="Integrase_cat-core"/>
</dbReference>
<keyword evidence="5" id="KW-0378">Hydrolase</keyword>
<dbReference type="SUPFAM" id="SSF53098">
    <property type="entry name" value="Ribonuclease H-like"/>
    <property type="match status" value="1"/>
</dbReference>
<keyword evidence="2" id="KW-0548">Nucleotidyltransferase</keyword>
<dbReference type="InterPro" id="IPR041373">
    <property type="entry name" value="RT_RNaseH"/>
</dbReference>
<organism evidence="8 9">
    <name type="scientific">Gossypium hirsutum</name>
    <name type="common">Upland cotton</name>
    <name type="synonym">Gossypium mexicanum</name>
    <dbReference type="NCBI Taxonomy" id="3635"/>
    <lineage>
        <taxon>Eukaryota</taxon>
        <taxon>Viridiplantae</taxon>
        <taxon>Streptophyta</taxon>
        <taxon>Embryophyta</taxon>
        <taxon>Tracheophyta</taxon>
        <taxon>Spermatophyta</taxon>
        <taxon>Magnoliopsida</taxon>
        <taxon>eudicotyledons</taxon>
        <taxon>Gunneridae</taxon>
        <taxon>Pentapetalae</taxon>
        <taxon>rosids</taxon>
        <taxon>malvids</taxon>
        <taxon>Malvales</taxon>
        <taxon>Malvaceae</taxon>
        <taxon>Malvoideae</taxon>
        <taxon>Gossypium</taxon>
    </lineage>
</organism>
<dbReference type="STRING" id="3635.A0A1U8L1S7"/>
<dbReference type="RefSeq" id="XP_016706989.1">
    <property type="nucleotide sequence ID" value="XM_016851500.1"/>
</dbReference>
<proteinExistence type="predicted"/>
<dbReference type="OrthoDB" id="913103at2759"/>
<dbReference type="Gene3D" id="3.10.10.10">
    <property type="entry name" value="HIV Type 1 Reverse Transcriptase, subunit A, domain 1"/>
    <property type="match status" value="1"/>
</dbReference>
<dbReference type="AlphaFoldDB" id="A0A1U8L1S7"/>
<keyword evidence="3" id="KW-0540">Nuclease</keyword>
<keyword evidence="8" id="KW-1185">Reference proteome</keyword>
<dbReference type="Gene3D" id="3.30.420.10">
    <property type="entry name" value="Ribonuclease H-like superfamily/Ribonuclease H"/>
    <property type="match status" value="1"/>
</dbReference>
<accession>A0A1U8L1S7</accession>
<evidence type="ECO:0000256" key="4">
    <source>
        <dbReference type="ARBA" id="ARBA00022759"/>
    </source>
</evidence>
<dbReference type="Pfam" id="PF08284">
    <property type="entry name" value="RVP_2"/>
    <property type="match status" value="1"/>
</dbReference>
<reference evidence="9" key="2">
    <citation type="submission" date="2025-08" db="UniProtKB">
        <authorList>
            <consortium name="RefSeq"/>
        </authorList>
    </citation>
    <scope>IDENTIFICATION</scope>
</reference>
<dbReference type="GeneID" id="107921674"/>
<dbReference type="GO" id="GO:0016787">
    <property type="term" value="F:hydrolase activity"/>
    <property type="evidence" value="ECO:0007669"/>
    <property type="project" value="UniProtKB-KW"/>
</dbReference>
<dbReference type="Proteomes" id="UP000818029">
    <property type="component" value="Chromosome D01"/>
</dbReference>
<evidence type="ECO:0000256" key="6">
    <source>
        <dbReference type="ARBA" id="ARBA00022918"/>
    </source>
</evidence>
<dbReference type="SUPFAM" id="SSF56672">
    <property type="entry name" value="DNA/RNA polymerases"/>
    <property type="match status" value="2"/>
</dbReference>